<comment type="caution">
    <text evidence="2">The sequence shown here is derived from an EMBL/GenBank/DDBJ whole genome shotgun (WGS) entry which is preliminary data.</text>
</comment>
<feature type="compositionally biased region" description="Basic and acidic residues" evidence="1">
    <location>
        <begin position="226"/>
        <end position="240"/>
    </location>
</feature>
<accession>X6LSW4</accession>
<dbReference type="Proteomes" id="UP000023152">
    <property type="component" value="Unassembled WGS sequence"/>
</dbReference>
<dbReference type="AlphaFoldDB" id="X6LSW4"/>
<evidence type="ECO:0000313" key="2">
    <source>
        <dbReference type="EMBL" id="ETO04739.1"/>
    </source>
</evidence>
<proteinExistence type="predicted"/>
<dbReference type="EMBL" id="ASPP01028993">
    <property type="protein sequence ID" value="ETO04739.1"/>
    <property type="molecule type" value="Genomic_DNA"/>
</dbReference>
<evidence type="ECO:0000256" key="1">
    <source>
        <dbReference type="SAM" id="MobiDB-lite"/>
    </source>
</evidence>
<gene>
    <name evidence="2" type="ORF">RFI_32664</name>
</gene>
<sequence length="359" mass="39443">MPEEVFTVKDTLEEQRFDPSRVAPVNDVFKDQFQAAQQRRLSESVRASRNSISSTPVGANTNLPTGRAFFADKLLAPSTTNVASTPTPVSFSPNITSVVSPSLPKTVSPNAIVSSPPANSAPSAPSRSAPSSPSDDDTLNDHVFDSALNNNNNNNNNNNINNNNTNNNNNNNSNNSNNSISKIARPPPVRPFNRYSGSLANLSKISPQHSPVATSEPNGGDTDNNQTHDNDASASKDKNKGKPALPSRPPPNSIKRHNTEVWTSKDTGNYHSQDSAPRESMPISLDRPRPPNKQAQDVVVQVRKQTRDRLHQRKLPPVPSQISLVDTHTHFFFFNQSHIDEVSEEIGNIYIYVYVYMYI</sequence>
<evidence type="ECO:0000313" key="3">
    <source>
        <dbReference type="Proteomes" id="UP000023152"/>
    </source>
</evidence>
<feature type="region of interest" description="Disordered" evidence="1">
    <location>
        <begin position="109"/>
        <end position="297"/>
    </location>
</feature>
<protein>
    <submittedName>
        <fullName evidence="2">RhoGEF domain-containing protein</fullName>
    </submittedName>
</protein>
<reference evidence="2 3" key="1">
    <citation type="journal article" date="2013" name="Curr. Biol.">
        <title>The Genome of the Foraminiferan Reticulomyxa filosa.</title>
        <authorList>
            <person name="Glockner G."/>
            <person name="Hulsmann N."/>
            <person name="Schleicher M."/>
            <person name="Noegel A.A."/>
            <person name="Eichinger L."/>
            <person name="Gallinger C."/>
            <person name="Pawlowski J."/>
            <person name="Sierra R."/>
            <person name="Euteneuer U."/>
            <person name="Pillet L."/>
            <person name="Moustafa A."/>
            <person name="Platzer M."/>
            <person name="Groth M."/>
            <person name="Szafranski K."/>
            <person name="Schliwa M."/>
        </authorList>
    </citation>
    <scope>NUCLEOTIDE SEQUENCE [LARGE SCALE GENOMIC DNA]</scope>
</reference>
<feature type="compositionally biased region" description="Low complexity" evidence="1">
    <location>
        <begin position="149"/>
        <end position="181"/>
    </location>
</feature>
<organism evidence="2 3">
    <name type="scientific">Reticulomyxa filosa</name>
    <dbReference type="NCBI Taxonomy" id="46433"/>
    <lineage>
        <taxon>Eukaryota</taxon>
        <taxon>Sar</taxon>
        <taxon>Rhizaria</taxon>
        <taxon>Retaria</taxon>
        <taxon>Foraminifera</taxon>
        <taxon>Monothalamids</taxon>
        <taxon>Reticulomyxidae</taxon>
        <taxon>Reticulomyxa</taxon>
    </lineage>
</organism>
<keyword evidence="3" id="KW-1185">Reference proteome</keyword>
<feature type="compositionally biased region" description="Polar residues" evidence="1">
    <location>
        <begin position="195"/>
        <end position="225"/>
    </location>
</feature>
<feature type="compositionally biased region" description="Low complexity" evidence="1">
    <location>
        <begin position="109"/>
        <end position="133"/>
    </location>
</feature>
<feature type="compositionally biased region" description="Polar residues" evidence="1">
    <location>
        <begin position="260"/>
        <end position="275"/>
    </location>
</feature>
<name>X6LSW4_RETFI</name>